<dbReference type="Pfam" id="PF03799">
    <property type="entry name" value="FtsQ_DivIB_C"/>
    <property type="match status" value="1"/>
</dbReference>
<accession>A0ABP8ES33</accession>
<organism evidence="11 12">
    <name type="scientific">Georgenia daeguensis</name>
    <dbReference type="NCBI Taxonomy" id="908355"/>
    <lineage>
        <taxon>Bacteria</taxon>
        <taxon>Bacillati</taxon>
        <taxon>Actinomycetota</taxon>
        <taxon>Actinomycetes</taxon>
        <taxon>Micrococcales</taxon>
        <taxon>Bogoriellaceae</taxon>
        <taxon>Georgenia</taxon>
    </lineage>
</organism>
<dbReference type="Proteomes" id="UP001499841">
    <property type="component" value="Unassembled WGS sequence"/>
</dbReference>
<dbReference type="PROSITE" id="PS51779">
    <property type="entry name" value="POTRA"/>
    <property type="match status" value="1"/>
</dbReference>
<feature type="compositionally biased region" description="Low complexity" evidence="8">
    <location>
        <begin position="25"/>
        <end position="38"/>
    </location>
</feature>
<evidence type="ECO:0000256" key="6">
    <source>
        <dbReference type="ARBA" id="ARBA00023136"/>
    </source>
</evidence>
<protein>
    <submittedName>
        <fullName evidence="11">FtsQ-type POTRA domain-containing protein</fullName>
    </submittedName>
</protein>
<keyword evidence="6 9" id="KW-0472">Membrane</keyword>
<evidence type="ECO:0000259" key="10">
    <source>
        <dbReference type="PROSITE" id="PS51779"/>
    </source>
</evidence>
<gene>
    <name evidence="11" type="ORF">GCM10022262_11680</name>
</gene>
<keyword evidence="3" id="KW-0132">Cell division</keyword>
<reference evidence="12" key="1">
    <citation type="journal article" date="2019" name="Int. J. Syst. Evol. Microbiol.">
        <title>The Global Catalogue of Microorganisms (GCM) 10K type strain sequencing project: providing services to taxonomists for standard genome sequencing and annotation.</title>
        <authorList>
            <consortium name="The Broad Institute Genomics Platform"/>
            <consortium name="The Broad Institute Genome Sequencing Center for Infectious Disease"/>
            <person name="Wu L."/>
            <person name="Ma J."/>
        </authorList>
    </citation>
    <scope>NUCLEOTIDE SEQUENCE [LARGE SCALE GENOMIC DNA]</scope>
    <source>
        <strain evidence="12">JCM 17459</strain>
    </source>
</reference>
<keyword evidence="7" id="KW-0131">Cell cycle</keyword>
<evidence type="ECO:0000256" key="4">
    <source>
        <dbReference type="ARBA" id="ARBA00022692"/>
    </source>
</evidence>
<dbReference type="InterPro" id="IPR005548">
    <property type="entry name" value="Cell_div_FtsQ/DivIB_C"/>
</dbReference>
<sequence>MRPPAAPRQPRRPDPEPARPDRGRAPAGRPDGAPTRPAKTARVPAAPGREQTVPGDALERRPSVPAAARVLPDRPRGATAAAVSTGLAARLAEKAAADRRLLLHRIGVTLAVLALLGGVAWVLLFSPLLALQGDKIELAGVGGEVDAAQVRAAVEPEVGTPLLRVDTSAVADRVATLPAVERAQVSRSWPDGVTVTVVPRQPVAAAPVEGGWVLLDDDGVQVTTVPEVPADLPEVTVPLSTSAETAPALEAVLSVLGALPPDLLGQVAEAGATSAEHVTLTLADGATVRWGDAGESELKVEVLTVLRQQPAGVYDVSVPRAPTTSS</sequence>
<dbReference type="EMBL" id="BAABBA010000004">
    <property type="protein sequence ID" value="GAA4286809.1"/>
    <property type="molecule type" value="Genomic_DNA"/>
</dbReference>
<keyword evidence="5 9" id="KW-1133">Transmembrane helix</keyword>
<dbReference type="Pfam" id="PF08478">
    <property type="entry name" value="POTRA_1"/>
    <property type="match status" value="1"/>
</dbReference>
<keyword evidence="4 9" id="KW-0812">Transmembrane</keyword>
<dbReference type="PANTHER" id="PTHR37820:SF1">
    <property type="entry name" value="CELL DIVISION PROTEIN FTSQ"/>
    <property type="match status" value="1"/>
</dbReference>
<evidence type="ECO:0000256" key="3">
    <source>
        <dbReference type="ARBA" id="ARBA00022618"/>
    </source>
</evidence>
<dbReference type="InterPro" id="IPR050487">
    <property type="entry name" value="FtsQ_DivIB"/>
</dbReference>
<comment type="caution">
    <text evidence="11">The sequence shown here is derived from an EMBL/GenBank/DDBJ whole genome shotgun (WGS) entry which is preliminary data.</text>
</comment>
<evidence type="ECO:0000256" key="8">
    <source>
        <dbReference type="SAM" id="MobiDB-lite"/>
    </source>
</evidence>
<dbReference type="InterPro" id="IPR034746">
    <property type="entry name" value="POTRA"/>
</dbReference>
<dbReference type="PANTHER" id="PTHR37820">
    <property type="entry name" value="CELL DIVISION PROTEIN DIVIB"/>
    <property type="match status" value="1"/>
</dbReference>
<comment type="subcellular location">
    <subcellularLocation>
        <location evidence="1">Membrane</location>
    </subcellularLocation>
</comment>
<feature type="domain" description="POTRA" evidence="10">
    <location>
        <begin position="129"/>
        <end position="200"/>
    </location>
</feature>
<evidence type="ECO:0000313" key="12">
    <source>
        <dbReference type="Proteomes" id="UP001499841"/>
    </source>
</evidence>
<name>A0ABP8ES33_9MICO</name>
<keyword evidence="2" id="KW-1003">Cell membrane</keyword>
<evidence type="ECO:0000256" key="5">
    <source>
        <dbReference type="ARBA" id="ARBA00022989"/>
    </source>
</evidence>
<feature type="region of interest" description="Disordered" evidence="8">
    <location>
        <begin position="1"/>
        <end position="63"/>
    </location>
</feature>
<dbReference type="Gene3D" id="3.10.20.310">
    <property type="entry name" value="membrane protein fhac"/>
    <property type="match status" value="1"/>
</dbReference>
<feature type="compositionally biased region" description="Basic and acidic residues" evidence="8">
    <location>
        <begin position="11"/>
        <end position="24"/>
    </location>
</feature>
<proteinExistence type="predicted"/>
<feature type="transmembrane region" description="Helical" evidence="9">
    <location>
        <begin position="108"/>
        <end position="129"/>
    </location>
</feature>
<keyword evidence="12" id="KW-1185">Reference proteome</keyword>
<evidence type="ECO:0000256" key="1">
    <source>
        <dbReference type="ARBA" id="ARBA00004370"/>
    </source>
</evidence>
<evidence type="ECO:0000256" key="9">
    <source>
        <dbReference type="SAM" id="Phobius"/>
    </source>
</evidence>
<evidence type="ECO:0000313" key="11">
    <source>
        <dbReference type="EMBL" id="GAA4286809.1"/>
    </source>
</evidence>
<evidence type="ECO:0000256" key="7">
    <source>
        <dbReference type="ARBA" id="ARBA00023306"/>
    </source>
</evidence>
<evidence type="ECO:0000256" key="2">
    <source>
        <dbReference type="ARBA" id="ARBA00022475"/>
    </source>
</evidence>
<dbReference type="InterPro" id="IPR013685">
    <property type="entry name" value="POTRA_FtsQ_type"/>
</dbReference>